<protein>
    <submittedName>
        <fullName evidence="1">Uncharacterized protein</fullName>
    </submittedName>
</protein>
<evidence type="ECO:0000313" key="1">
    <source>
        <dbReference type="EMBL" id="EHJ46481.1"/>
    </source>
</evidence>
<dbReference type="RefSeq" id="WP_009179920.1">
    <property type="nucleotide sequence ID" value="NZ_CM001368.1"/>
</dbReference>
<dbReference type="OrthoDB" id="5431839at2"/>
<organism evidence="1 2">
    <name type="scientific">Solidesulfovibrio carbinoliphilus subsp. oakridgensis</name>
    <dbReference type="NCBI Taxonomy" id="694327"/>
    <lineage>
        <taxon>Bacteria</taxon>
        <taxon>Pseudomonadati</taxon>
        <taxon>Thermodesulfobacteriota</taxon>
        <taxon>Desulfovibrionia</taxon>
        <taxon>Desulfovibrionales</taxon>
        <taxon>Desulfovibrionaceae</taxon>
        <taxon>Solidesulfovibrio</taxon>
    </lineage>
</organism>
<dbReference type="HOGENOM" id="CLU_160554_0_0_7"/>
<gene>
    <name evidence="1" type="ORF">DFW101_0464</name>
</gene>
<keyword evidence="2" id="KW-1185">Reference proteome</keyword>
<sequence length="130" mass="14494">MTKVASYTKIENGLLPRFRESMNLAESTADVQKFFVYTMLDLLNNVLSDGTTDFELAYEDISLAPGETPAYVFSPRLAGHAPLAAIMKESDLPAILSRFAEVATRQYHYLAKKPEKTEAKMYHGTGRAAR</sequence>
<reference evidence="2" key="1">
    <citation type="journal article" date="2015" name="Genome Announc.">
        <title>High-Quality Draft Genome Sequence of Desulfovibrio carbinoliphilus FW-101-2B, an Organic Acid-Oxidizing Sulfate-Reducing Bacterium Isolated from Uranium(VI)-Contaminated Groundwater.</title>
        <authorList>
            <person name="Ramsay B.D."/>
            <person name="Hwang C."/>
            <person name="Woo H.L."/>
            <person name="Carroll S.L."/>
            <person name="Lucas S."/>
            <person name="Han J."/>
            <person name="Lapidus A.L."/>
            <person name="Cheng J.F."/>
            <person name="Goodwin L.A."/>
            <person name="Pitluck S."/>
            <person name="Peters L."/>
            <person name="Chertkov O."/>
            <person name="Held B."/>
            <person name="Detter J.C."/>
            <person name="Han C.S."/>
            <person name="Tapia R."/>
            <person name="Land M.L."/>
            <person name="Hauser L.J."/>
            <person name="Kyrpides N.C."/>
            <person name="Ivanova N.N."/>
            <person name="Mikhailova N."/>
            <person name="Pagani I."/>
            <person name="Woyke T."/>
            <person name="Arkin A.P."/>
            <person name="Dehal P."/>
            <person name="Chivian D."/>
            <person name="Criddle C.S."/>
            <person name="Wu W."/>
            <person name="Chakraborty R."/>
            <person name="Hazen T.C."/>
            <person name="Fields M.W."/>
        </authorList>
    </citation>
    <scope>NUCLEOTIDE SEQUENCE [LARGE SCALE GENOMIC DNA]</scope>
    <source>
        <strain evidence="2">FW-101-2B</strain>
    </source>
</reference>
<dbReference type="eggNOG" id="ENOG5033HUS">
    <property type="taxonomic scope" value="Bacteria"/>
</dbReference>
<dbReference type="Proteomes" id="UP000004662">
    <property type="component" value="Chromosome"/>
</dbReference>
<dbReference type="EMBL" id="CM001368">
    <property type="protein sequence ID" value="EHJ46481.1"/>
    <property type="molecule type" value="Genomic_DNA"/>
</dbReference>
<dbReference type="AlphaFoldDB" id="G7QDH5"/>
<proteinExistence type="predicted"/>
<evidence type="ECO:0000313" key="2">
    <source>
        <dbReference type="Proteomes" id="UP000004662"/>
    </source>
</evidence>
<accession>G7QDH5</accession>
<name>G7QDH5_9BACT</name>